<protein>
    <recommendedName>
        <fullName evidence="1">FHOD1 N-terminal GTPase-binding domain-containing protein</fullName>
    </recommendedName>
</protein>
<dbReference type="InterPro" id="IPR041387">
    <property type="entry name" value="FHOD1_GBD_N"/>
</dbReference>
<name>A0A8X6XJG8_9ARAC</name>
<comment type="caution">
    <text evidence="2">The sequence shown here is derived from an EMBL/GenBank/DDBJ whole genome shotgun (WGS) entry which is preliminary data.</text>
</comment>
<dbReference type="EMBL" id="BMAV01009466">
    <property type="protein sequence ID" value="GFY53740.1"/>
    <property type="molecule type" value="Genomic_DNA"/>
</dbReference>
<evidence type="ECO:0000313" key="2">
    <source>
        <dbReference type="EMBL" id="GFY53740.1"/>
    </source>
</evidence>
<dbReference type="OrthoDB" id="6411270at2759"/>
<evidence type="ECO:0000259" key="1">
    <source>
        <dbReference type="Pfam" id="PF18382"/>
    </source>
</evidence>
<gene>
    <name evidence="2" type="ORF">TNIN_291891</name>
</gene>
<reference evidence="2" key="1">
    <citation type="submission" date="2020-08" db="EMBL/GenBank/DDBJ databases">
        <title>Multicomponent nature underlies the extraordinary mechanical properties of spider dragline silk.</title>
        <authorList>
            <person name="Kono N."/>
            <person name="Nakamura H."/>
            <person name="Mori M."/>
            <person name="Yoshida Y."/>
            <person name="Ohtoshi R."/>
            <person name="Malay A.D."/>
            <person name="Moran D.A.P."/>
            <person name="Tomita M."/>
            <person name="Numata K."/>
            <person name="Arakawa K."/>
        </authorList>
    </citation>
    <scope>NUCLEOTIDE SEQUENCE</scope>
</reference>
<evidence type="ECO:0000313" key="3">
    <source>
        <dbReference type="Proteomes" id="UP000886998"/>
    </source>
</evidence>
<dbReference type="InterPro" id="IPR011989">
    <property type="entry name" value="ARM-like"/>
</dbReference>
<dbReference type="Proteomes" id="UP000886998">
    <property type="component" value="Unassembled WGS sequence"/>
</dbReference>
<proteinExistence type="predicted"/>
<organism evidence="2 3">
    <name type="scientific">Trichonephila inaurata madagascariensis</name>
    <dbReference type="NCBI Taxonomy" id="2747483"/>
    <lineage>
        <taxon>Eukaryota</taxon>
        <taxon>Metazoa</taxon>
        <taxon>Ecdysozoa</taxon>
        <taxon>Arthropoda</taxon>
        <taxon>Chelicerata</taxon>
        <taxon>Arachnida</taxon>
        <taxon>Araneae</taxon>
        <taxon>Araneomorphae</taxon>
        <taxon>Entelegynae</taxon>
        <taxon>Araneoidea</taxon>
        <taxon>Nephilidae</taxon>
        <taxon>Trichonephila</taxon>
        <taxon>Trichonephila inaurata</taxon>
    </lineage>
</organism>
<feature type="domain" description="FHOD1 N-terminal GTPase-binding" evidence="1">
    <location>
        <begin position="22"/>
        <end position="62"/>
    </location>
</feature>
<keyword evidence="3" id="KW-1185">Reference proteome</keyword>
<dbReference type="AlphaFoldDB" id="A0A8X6XJG8"/>
<dbReference type="Gene3D" id="1.25.10.10">
    <property type="entry name" value="Leucine-rich Repeat Variant"/>
    <property type="match status" value="1"/>
</dbReference>
<sequence>MHEIDDKNRVAPSRIPIGEESALDDCTLQLYRYNGSEGDYGNYLDPESTIDEQAEDFEDFHQNSKLMTDEYHKPMPSLKKKYLQPKYELEPLSPPVRIRIVKNPLPYRDSIVESANNR</sequence>
<dbReference type="Pfam" id="PF18382">
    <property type="entry name" value="Formin_GBD_N"/>
    <property type="match status" value="1"/>
</dbReference>
<accession>A0A8X6XJG8</accession>